<feature type="domain" description="Acyltransferase 3" evidence="2">
    <location>
        <begin position="3"/>
        <end position="330"/>
    </location>
</feature>
<reference evidence="3 4" key="1">
    <citation type="journal article" date="2006" name="Science">
        <title>Phytophthora genome sequences uncover evolutionary origins and mechanisms of pathogenesis.</title>
        <authorList>
            <person name="Tyler B.M."/>
            <person name="Tripathy S."/>
            <person name="Zhang X."/>
            <person name="Dehal P."/>
            <person name="Jiang R.H."/>
            <person name="Aerts A."/>
            <person name="Arredondo F.D."/>
            <person name="Baxter L."/>
            <person name="Bensasson D."/>
            <person name="Beynon J.L."/>
            <person name="Chapman J."/>
            <person name="Damasceno C.M."/>
            <person name="Dorrance A.E."/>
            <person name="Dou D."/>
            <person name="Dickerman A.W."/>
            <person name="Dubchak I.L."/>
            <person name="Garbelotto M."/>
            <person name="Gijzen M."/>
            <person name="Gordon S.G."/>
            <person name="Govers F."/>
            <person name="Grunwald N.J."/>
            <person name="Huang W."/>
            <person name="Ivors K.L."/>
            <person name="Jones R.W."/>
            <person name="Kamoun S."/>
            <person name="Krampis K."/>
            <person name="Lamour K.H."/>
            <person name="Lee M.K."/>
            <person name="McDonald W.H."/>
            <person name="Medina M."/>
            <person name="Meijer H.J."/>
            <person name="Nordberg E.K."/>
            <person name="Maclean D.J."/>
            <person name="Ospina-Giraldo M.D."/>
            <person name="Morris P.F."/>
            <person name="Phuntumart V."/>
            <person name="Putnam N.H."/>
            <person name="Rash S."/>
            <person name="Rose J.K."/>
            <person name="Sakihama Y."/>
            <person name="Salamov A.A."/>
            <person name="Savidor A."/>
            <person name="Scheuring C.F."/>
            <person name="Smith B.M."/>
            <person name="Sobral B.W."/>
            <person name="Terry A."/>
            <person name="Torto-Alalibo T.A."/>
            <person name="Win J."/>
            <person name="Xu Z."/>
            <person name="Zhang H."/>
            <person name="Grigoriev I.V."/>
            <person name="Rokhsar D.S."/>
            <person name="Boore J.L."/>
        </authorList>
    </citation>
    <scope>NUCLEOTIDE SEQUENCE [LARGE SCALE GENOMIC DNA]</scope>
    <source>
        <strain evidence="3 4">P6497</strain>
    </source>
</reference>
<name>G4YSB3_PHYSP</name>
<feature type="transmembrane region" description="Helical" evidence="1">
    <location>
        <begin position="284"/>
        <end position="302"/>
    </location>
</feature>
<dbReference type="GO" id="GO:0016020">
    <property type="term" value="C:membrane"/>
    <property type="evidence" value="ECO:0007669"/>
    <property type="project" value="TreeGrafter"/>
</dbReference>
<gene>
    <name evidence="3" type="ORF">PHYSODRAFT_408242</name>
</gene>
<dbReference type="PANTHER" id="PTHR23028">
    <property type="entry name" value="ACETYLTRANSFERASE"/>
    <property type="match status" value="1"/>
</dbReference>
<feature type="non-terminal residue" evidence="3">
    <location>
        <position position="1"/>
    </location>
</feature>
<dbReference type="Proteomes" id="UP000002640">
    <property type="component" value="Unassembled WGS sequence"/>
</dbReference>
<feature type="non-terminal residue" evidence="3">
    <location>
        <position position="370"/>
    </location>
</feature>
<dbReference type="GeneID" id="20651551"/>
<evidence type="ECO:0000256" key="1">
    <source>
        <dbReference type="SAM" id="Phobius"/>
    </source>
</evidence>
<dbReference type="Pfam" id="PF01757">
    <property type="entry name" value="Acyl_transf_3"/>
    <property type="match status" value="1"/>
</dbReference>
<feature type="transmembrane region" description="Helical" evidence="1">
    <location>
        <begin position="136"/>
        <end position="153"/>
    </location>
</feature>
<keyword evidence="1" id="KW-0812">Transmembrane</keyword>
<keyword evidence="1" id="KW-1133">Transmembrane helix</keyword>
<dbReference type="EMBL" id="JH159152">
    <property type="protein sequence ID" value="EGZ25344.1"/>
    <property type="molecule type" value="Genomic_DNA"/>
</dbReference>
<sequence>KLKFLNGLRGIASLMVVHIHAGYLQESTIAPSGVDTFFVLSAFLLTMLNESKINRLISRRDGPRQWMITLLVYFVKRVLRVYPLFAFVAFVLTCMPEATRTHYYNLAHYHIEHWSIWEILTFEHRYYLFWTMPIEITYYFIIPVFLAAVCLLGKFKWFAIVPMYVWVYHEGGHTSRRGHGEFRPHLSTFLAGSLAAVVHSELSKWMKERRFEPRVWQLAVIRAFELIMICCVLSNVSRGDFKPWFKLFPCEDAEVPSVSLPVSAMIVIETLFPSAISRGLEWNFLCYTGKISFSMYLLHPFVNFQPFLRELPRIDQFIVRLVLVYALATVSYLIIERNCQRLAVAIGKKLTRFSGSAPARVETASKTPQS</sequence>
<accession>G4YSB3</accession>
<feature type="transmembrane region" description="Helical" evidence="1">
    <location>
        <begin position="29"/>
        <end position="49"/>
    </location>
</feature>
<keyword evidence="4" id="KW-1185">Reference proteome</keyword>
<evidence type="ECO:0000313" key="3">
    <source>
        <dbReference type="EMBL" id="EGZ25344.1"/>
    </source>
</evidence>
<protein>
    <recommendedName>
        <fullName evidence="2">Acyltransferase 3 domain-containing protein</fullName>
    </recommendedName>
</protein>
<dbReference type="GO" id="GO:0000271">
    <property type="term" value="P:polysaccharide biosynthetic process"/>
    <property type="evidence" value="ECO:0007669"/>
    <property type="project" value="TreeGrafter"/>
</dbReference>
<dbReference type="PANTHER" id="PTHR23028:SF53">
    <property type="entry name" value="ACYL_TRANSF_3 DOMAIN-CONTAINING PROTEIN"/>
    <property type="match status" value="1"/>
</dbReference>
<evidence type="ECO:0000313" key="4">
    <source>
        <dbReference type="Proteomes" id="UP000002640"/>
    </source>
</evidence>
<organism evidence="3 4">
    <name type="scientific">Phytophthora sojae (strain P6497)</name>
    <name type="common">Soybean stem and root rot agent</name>
    <name type="synonym">Phytophthora megasperma f. sp. glycines</name>
    <dbReference type="NCBI Taxonomy" id="1094619"/>
    <lineage>
        <taxon>Eukaryota</taxon>
        <taxon>Sar</taxon>
        <taxon>Stramenopiles</taxon>
        <taxon>Oomycota</taxon>
        <taxon>Peronosporomycetes</taxon>
        <taxon>Peronosporales</taxon>
        <taxon>Peronosporaceae</taxon>
        <taxon>Phytophthora</taxon>
    </lineage>
</organism>
<evidence type="ECO:0000259" key="2">
    <source>
        <dbReference type="Pfam" id="PF01757"/>
    </source>
</evidence>
<dbReference type="KEGG" id="psoj:PHYSODRAFT_408242"/>
<dbReference type="AlphaFoldDB" id="G4YSB3"/>
<feature type="transmembrane region" description="Helical" evidence="1">
    <location>
        <begin position="317"/>
        <end position="335"/>
    </location>
</feature>
<dbReference type="RefSeq" id="XP_009520632.1">
    <property type="nucleotide sequence ID" value="XM_009522337.1"/>
</dbReference>
<dbReference type="InterPro" id="IPR050879">
    <property type="entry name" value="Acyltransferase_3"/>
</dbReference>
<proteinExistence type="predicted"/>
<dbReference type="InParanoid" id="G4YSB3"/>
<feature type="transmembrane region" description="Helical" evidence="1">
    <location>
        <begin position="70"/>
        <end position="92"/>
    </location>
</feature>
<keyword evidence="1" id="KW-0472">Membrane</keyword>
<dbReference type="InterPro" id="IPR002656">
    <property type="entry name" value="Acyl_transf_3_dom"/>
</dbReference>
<dbReference type="GO" id="GO:0016747">
    <property type="term" value="F:acyltransferase activity, transferring groups other than amino-acyl groups"/>
    <property type="evidence" value="ECO:0007669"/>
    <property type="project" value="InterPro"/>
</dbReference>